<dbReference type="Gene3D" id="3.30.870.10">
    <property type="entry name" value="Endonuclease Chain A"/>
    <property type="match status" value="2"/>
</dbReference>
<evidence type="ECO:0000256" key="3">
    <source>
        <dbReference type="ARBA" id="ARBA00004613"/>
    </source>
</evidence>
<keyword evidence="10" id="KW-0812">Transmembrane</keyword>
<dbReference type="Proteomes" id="UP000198615">
    <property type="component" value="Unassembled WGS sequence"/>
</dbReference>
<evidence type="ECO:0000256" key="2">
    <source>
        <dbReference type="ARBA" id="ARBA00003145"/>
    </source>
</evidence>
<evidence type="ECO:0000313" key="13">
    <source>
        <dbReference type="Proteomes" id="UP000198615"/>
    </source>
</evidence>
<evidence type="ECO:0000256" key="5">
    <source>
        <dbReference type="ARBA" id="ARBA00022525"/>
    </source>
</evidence>
<dbReference type="GO" id="GO:0009395">
    <property type="term" value="P:phospholipid catabolic process"/>
    <property type="evidence" value="ECO:0007669"/>
    <property type="project" value="TreeGrafter"/>
</dbReference>
<comment type="caution">
    <text evidence="12">The sequence shown here is derived from an EMBL/GenBank/DDBJ whole genome shotgun (WGS) entry which is preliminary data.</text>
</comment>
<reference evidence="12 13" key="1">
    <citation type="submission" date="2016-10" db="EMBL/GenBank/DDBJ databases">
        <authorList>
            <person name="Varghese N."/>
            <person name="Submissions S."/>
        </authorList>
    </citation>
    <scope>NUCLEOTIDE SEQUENCE [LARGE SCALE GENOMIC DNA]</scope>
    <source>
        <strain evidence="12 13">DSM 18839</strain>
    </source>
</reference>
<protein>
    <recommendedName>
        <fullName evidence="4">Phospholipase D</fullName>
    </recommendedName>
    <alternativeName>
        <fullName evidence="9">Choline phosphatase</fullName>
    </alternativeName>
</protein>
<feature type="transmembrane region" description="Helical" evidence="10">
    <location>
        <begin position="630"/>
        <end position="652"/>
    </location>
</feature>
<organism evidence="12 13">
    <name type="scientific">Thalassobaculum litoreum DSM 18839</name>
    <dbReference type="NCBI Taxonomy" id="1123362"/>
    <lineage>
        <taxon>Bacteria</taxon>
        <taxon>Pseudomonadati</taxon>
        <taxon>Pseudomonadota</taxon>
        <taxon>Alphaproteobacteria</taxon>
        <taxon>Rhodospirillales</taxon>
        <taxon>Thalassobaculaceae</taxon>
        <taxon>Thalassobaculum</taxon>
    </lineage>
</organism>
<feature type="domain" description="PLD phosphodiesterase" evidence="11">
    <location>
        <begin position="361"/>
        <end position="388"/>
    </location>
</feature>
<evidence type="ECO:0000256" key="10">
    <source>
        <dbReference type="SAM" id="Phobius"/>
    </source>
</evidence>
<feature type="domain" description="PLD phosphodiesterase" evidence="11">
    <location>
        <begin position="143"/>
        <end position="170"/>
    </location>
</feature>
<dbReference type="InterPro" id="IPR015679">
    <property type="entry name" value="PLipase_D_fam"/>
</dbReference>
<evidence type="ECO:0000256" key="6">
    <source>
        <dbReference type="ARBA" id="ARBA00022737"/>
    </source>
</evidence>
<dbReference type="InterPro" id="IPR032816">
    <property type="entry name" value="VTT_dom"/>
</dbReference>
<name>A0A8G2BLK0_9PROT</name>
<dbReference type="AlphaFoldDB" id="A0A8G2BLK0"/>
<dbReference type="PANTHER" id="PTHR18896:SF76">
    <property type="entry name" value="PHOSPHOLIPASE"/>
    <property type="match status" value="1"/>
</dbReference>
<dbReference type="SMART" id="SM00155">
    <property type="entry name" value="PLDc"/>
    <property type="match status" value="2"/>
</dbReference>
<dbReference type="CDD" id="cd09140">
    <property type="entry name" value="PLDc_vPLD1_2_like_bac_1"/>
    <property type="match status" value="1"/>
</dbReference>
<dbReference type="SUPFAM" id="SSF56024">
    <property type="entry name" value="Phospholipase D/nuclease"/>
    <property type="match status" value="2"/>
</dbReference>
<dbReference type="InterPro" id="IPR001736">
    <property type="entry name" value="PLipase_D/transphosphatidylase"/>
</dbReference>
<feature type="transmembrane region" description="Helical" evidence="10">
    <location>
        <begin position="556"/>
        <end position="583"/>
    </location>
</feature>
<dbReference type="Pfam" id="PF09335">
    <property type="entry name" value="VTT_dom"/>
    <property type="match status" value="1"/>
</dbReference>
<proteinExistence type="predicted"/>
<evidence type="ECO:0000256" key="8">
    <source>
        <dbReference type="ARBA" id="ARBA00023098"/>
    </source>
</evidence>
<dbReference type="Pfam" id="PF13091">
    <property type="entry name" value="PLDc_2"/>
    <property type="match status" value="1"/>
</dbReference>
<evidence type="ECO:0000256" key="1">
    <source>
        <dbReference type="ARBA" id="ARBA00000798"/>
    </source>
</evidence>
<comment type="catalytic activity">
    <reaction evidence="1">
        <text>a 1,2-diacyl-sn-glycero-3-phosphocholine + H2O = a 1,2-diacyl-sn-glycero-3-phosphate + choline + H(+)</text>
        <dbReference type="Rhea" id="RHEA:14445"/>
        <dbReference type="ChEBI" id="CHEBI:15354"/>
        <dbReference type="ChEBI" id="CHEBI:15377"/>
        <dbReference type="ChEBI" id="CHEBI:15378"/>
        <dbReference type="ChEBI" id="CHEBI:57643"/>
        <dbReference type="ChEBI" id="CHEBI:58608"/>
        <dbReference type="EC" id="3.1.4.4"/>
    </reaction>
</comment>
<dbReference type="InterPro" id="IPR025202">
    <property type="entry name" value="PLD-like_dom"/>
</dbReference>
<keyword evidence="8" id="KW-0443">Lipid metabolism</keyword>
<evidence type="ECO:0000256" key="9">
    <source>
        <dbReference type="ARBA" id="ARBA00029594"/>
    </source>
</evidence>
<feature type="transmembrane region" description="Helical" evidence="10">
    <location>
        <begin position="664"/>
        <end position="684"/>
    </location>
</feature>
<dbReference type="GO" id="GO:0005576">
    <property type="term" value="C:extracellular region"/>
    <property type="evidence" value="ECO:0007669"/>
    <property type="project" value="UniProtKB-SubCell"/>
</dbReference>
<keyword evidence="6" id="KW-0677">Repeat</keyword>
<keyword evidence="10" id="KW-0472">Membrane</keyword>
<feature type="transmembrane region" description="Helical" evidence="10">
    <location>
        <begin position="696"/>
        <end position="717"/>
    </location>
</feature>
<dbReference type="RefSeq" id="WP_051244710.1">
    <property type="nucleotide sequence ID" value="NZ_FNBW01000016.1"/>
</dbReference>
<dbReference type="GO" id="GO:0004630">
    <property type="term" value="F:phospholipase D activity"/>
    <property type="evidence" value="ECO:0007669"/>
    <property type="project" value="UniProtKB-EC"/>
</dbReference>
<keyword evidence="7" id="KW-0378">Hydrolase</keyword>
<dbReference type="PROSITE" id="PS50035">
    <property type="entry name" value="PLD"/>
    <property type="match status" value="2"/>
</dbReference>
<keyword evidence="10" id="KW-1133">Transmembrane helix</keyword>
<dbReference type="CDD" id="cd09143">
    <property type="entry name" value="PLDc_vPLD1_2_like_bac_2"/>
    <property type="match status" value="1"/>
</dbReference>
<dbReference type="PANTHER" id="PTHR18896">
    <property type="entry name" value="PHOSPHOLIPASE D"/>
    <property type="match status" value="1"/>
</dbReference>
<evidence type="ECO:0000256" key="4">
    <source>
        <dbReference type="ARBA" id="ARBA00018392"/>
    </source>
</evidence>
<feature type="transmembrane region" description="Helical" evidence="10">
    <location>
        <begin position="589"/>
        <end position="609"/>
    </location>
</feature>
<keyword evidence="13" id="KW-1185">Reference proteome</keyword>
<accession>A0A8G2BLK0</accession>
<sequence length="732" mass="79834">MQNSSDVPSLIDAVMAQGETCSTIARADRAALMVDGQEYFAALRSAMLQARRTIVMVGWDLDSQMDLAPHLHDGSGIDGDGVPTRLKPLLEFLIERSPELEVWLLLWDFTPLFVRDREPLPTVNLMLTTSARIHVHLDDALPFGACHHQKLVVIDDALGFCGGLDVTRERWDTSDHIPDDPRRVSPKGGLYTPFHDTHMAVTGPAARALGDLTARRWRAVDPDGIPRLEAPEPIWPEGLEPHFTDIDVALSLTEPSLNNGPALRQIETLYSRAILQAEHLVFIENQFLTAPVVAEALTRRLQERPELEAVIIAPAVQNTWLETKSMGGGRRLFRAQLEEAGVLDRVTLVAPVTRSAEGATASVMVHSKLMIVDDRFLTVGSANLNRRSMRFDTEANLHLVGDTEERRAVIAGLRHRLLGEHLGIEPETLAGKAAGYASLGALLREQADRYRAGSGKDRCLLPIKEPTAFELDPATSVLLDLADPDRQLKSDVLGFLNVDAAPAFRPRLQKLVLGGTILCLIVLAAVWTMTPLADFANVDRLGPLFEQLTGSIWTPLLVAAVYAVASLTMFPITVLLVLTAITFEPVVAMLYAVFGTTLGAILTYGLGRWGGRRLVHRLMGHRLKALSGRVGRQGIVAVLALRMTPIAPFTLINVLAGATHIRPWDFVIGTALGLLPSVVALTAVGESLWQLIAEPTLAKVGILVGVVLGWLALSIALQRLVNSFDTDEPDDD</sequence>
<dbReference type="EMBL" id="FNBW01000016">
    <property type="protein sequence ID" value="SDG40901.1"/>
    <property type="molecule type" value="Genomic_DNA"/>
</dbReference>
<evidence type="ECO:0000256" key="7">
    <source>
        <dbReference type="ARBA" id="ARBA00022801"/>
    </source>
</evidence>
<evidence type="ECO:0000259" key="11">
    <source>
        <dbReference type="PROSITE" id="PS50035"/>
    </source>
</evidence>
<keyword evidence="5" id="KW-0964">Secreted</keyword>
<feature type="transmembrane region" description="Helical" evidence="10">
    <location>
        <begin position="511"/>
        <end position="535"/>
    </location>
</feature>
<evidence type="ECO:0000313" key="12">
    <source>
        <dbReference type="EMBL" id="SDG40901.1"/>
    </source>
</evidence>
<comment type="function">
    <text evidence="2">Could be a virulence factor.</text>
</comment>
<comment type="subcellular location">
    <subcellularLocation>
        <location evidence="3">Secreted</location>
    </subcellularLocation>
</comment>
<gene>
    <name evidence="12" type="ORF">SAMN05660686_04310</name>
</gene>
<dbReference type="OrthoDB" id="8828485at2"/>